<organism evidence="5 6">
    <name type="scientific">Paenibacillus hodogayensis</name>
    <dbReference type="NCBI Taxonomy" id="279208"/>
    <lineage>
        <taxon>Bacteria</taxon>
        <taxon>Bacillati</taxon>
        <taxon>Bacillota</taxon>
        <taxon>Bacilli</taxon>
        <taxon>Bacillales</taxon>
        <taxon>Paenibacillaceae</taxon>
        <taxon>Paenibacillus</taxon>
    </lineage>
</organism>
<keyword evidence="2" id="KW-0238">DNA-binding</keyword>
<dbReference type="Proteomes" id="UP001589619">
    <property type="component" value="Unassembled WGS sequence"/>
</dbReference>
<evidence type="ECO:0000313" key="5">
    <source>
        <dbReference type="EMBL" id="MFB9751485.1"/>
    </source>
</evidence>
<dbReference type="EMBL" id="JBHMAG010000007">
    <property type="protein sequence ID" value="MFB9751485.1"/>
    <property type="molecule type" value="Genomic_DNA"/>
</dbReference>
<accession>A0ABV5VT73</accession>
<dbReference type="PRINTS" id="PR00598">
    <property type="entry name" value="HTHMARR"/>
</dbReference>
<sequence length="140" mass="16455">MGADSETYVERFHTAMESFRRKMLQEFSSQVTFGLTPPQFFLLHLIKEKGPCKATVLAEQTEVKPSAITVMIDRLVNHGYVERSHDTKDRRVVLIQLTDQGKQVLEQMERIRRQMVQRLFDKIEPQEAEYFLNILEKLVK</sequence>
<dbReference type="InterPro" id="IPR000835">
    <property type="entry name" value="HTH_MarR-typ"/>
</dbReference>
<evidence type="ECO:0000313" key="6">
    <source>
        <dbReference type="Proteomes" id="UP001589619"/>
    </source>
</evidence>
<dbReference type="InterPro" id="IPR036390">
    <property type="entry name" value="WH_DNA-bd_sf"/>
</dbReference>
<dbReference type="Pfam" id="PF01047">
    <property type="entry name" value="MarR"/>
    <property type="match status" value="1"/>
</dbReference>
<dbReference type="PANTHER" id="PTHR42756:SF1">
    <property type="entry name" value="TRANSCRIPTIONAL REPRESSOR OF EMRAB OPERON"/>
    <property type="match status" value="1"/>
</dbReference>
<feature type="domain" description="HTH marR-type" evidence="4">
    <location>
        <begin position="1"/>
        <end position="140"/>
    </location>
</feature>
<protein>
    <submittedName>
        <fullName evidence="5">MarR family winged helix-turn-helix transcriptional regulator</fullName>
    </submittedName>
</protein>
<name>A0ABV5VT73_9BACL</name>
<evidence type="ECO:0000256" key="1">
    <source>
        <dbReference type="ARBA" id="ARBA00023015"/>
    </source>
</evidence>
<proteinExistence type="predicted"/>
<reference evidence="5 6" key="1">
    <citation type="submission" date="2024-09" db="EMBL/GenBank/DDBJ databases">
        <authorList>
            <person name="Sun Q."/>
            <person name="Mori K."/>
        </authorList>
    </citation>
    <scope>NUCLEOTIDE SEQUENCE [LARGE SCALE GENOMIC DNA]</scope>
    <source>
        <strain evidence="5 6">JCM 12520</strain>
    </source>
</reference>
<keyword evidence="6" id="KW-1185">Reference proteome</keyword>
<dbReference type="PROSITE" id="PS50995">
    <property type="entry name" value="HTH_MARR_2"/>
    <property type="match status" value="1"/>
</dbReference>
<evidence type="ECO:0000259" key="4">
    <source>
        <dbReference type="PROSITE" id="PS50995"/>
    </source>
</evidence>
<dbReference type="SMART" id="SM00347">
    <property type="entry name" value="HTH_MARR"/>
    <property type="match status" value="1"/>
</dbReference>
<evidence type="ECO:0000256" key="3">
    <source>
        <dbReference type="ARBA" id="ARBA00023163"/>
    </source>
</evidence>
<dbReference type="SUPFAM" id="SSF46785">
    <property type="entry name" value="Winged helix' DNA-binding domain"/>
    <property type="match status" value="1"/>
</dbReference>
<dbReference type="PANTHER" id="PTHR42756">
    <property type="entry name" value="TRANSCRIPTIONAL REGULATOR, MARR"/>
    <property type="match status" value="1"/>
</dbReference>
<comment type="caution">
    <text evidence="5">The sequence shown here is derived from an EMBL/GenBank/DDBJ whole genome shotgun (WGS) entry which is preliminary data.</text>
</comment>
<dbReference type="Gene3D" id="1.10.10.10">
    <property type="entry name" value="Winged helix-like DNA-binding domain superfamily/Winged helix DNA-binding domain"/>
    <property type="match status" value="1"/>
</dbReference>
<keyword evidence="1" id="KW-0805">Transcription regulation</keyword>
<evidence type="ECO:0000256" key="2">
    <source>
        <dbReference type="ARBA" id="ARBA00023125"/>
    </source>
</evidence>
<dbReference type="InterPro" id="IPR036388">
    <property type="entry name" value="WH-like_DNA-bd_sf"/>
</dbReference>
<dbReference type="RefSeq" id="WP_344912044.1">
    <property type="nucleotide sequence ID" value="NZ_BAAAYO010000010.1"/>
</dbReference>
<gene>
    <name evidence="5" type="ORF">ACFFNY_07880</name>
</gene>
<keyword evidence="3" id="KW-0804">Transcription</keyword>